<evidence type="ECO:0000256" key="4">
    <source>
        <dbReference type="ARBA" id="ARBA00023015"/>
    </source>
</evidence>
<comment type="similarity">
    <text evidence="2 9">Belongs to the Mediator complex subunit 10 family.</text>
</comment>
<keyword evidence="7 9" id="KW-0539">Nucleus</keyword>
<keyword evidence="6 9" id="KW-0804">Transcription</keyword>
<accession>B3RVJ4</accession>
<evidence type="ECO:0000256" key="7">
    <source>
        <dbReference type="ARBA" id="ARBA00023242"/>
    </source>
</evidence>
<dbReference type="InParanoid" id="B3RVJ4"/>
<evidence type="ECO:0000256" key="8">
    <source>
        <dbReference type="ARBA" id="ARBA00032004"/>
    </source>
</evidence>
<evidence type="ECO:0000313" key="10">
    <source>
        <dbReference type="EMBL" id="EDV26006.1"/>
    </source>
</evidence>
<dbReference type="FunCoup" id="B3RVJ4">
    <property type="interactions" value="1523"/>
</dbReference>
<dbReference type="Proteomes" id="UP000009022">
    <property type="component" value="Unassembled WGS sequence"/>
</dbReference>
<dbReference type="KEGG" id="tad:TRIADDRAFT_24417"/>
<dbReference type="EMBL" id="DS985244">
    <property type="protein sequence ID" value="EDV26006.1"/>
    <property type="molecule type" value="Genomic_DNA"/>
</dbReference>
<comment type="function">
    <text evidence="9">Component of the Mediator complex, a coactivator involved in the regulated transcription of nearly all RNA polymerase II-dependent genes. Mediator functions as a bridge to convey information from gene-specific regulatory proteins to the basal RNA polymerase II transcription machinery. Mediator is recruited to promoters by direct interactions with regulatory proteins and serves as a scaffold for the assembly of a functional preinitiation complex with RNA polymerase II and the general transcription factors.</text>
</comment>
<keyword evidence="5 9" id="KW-0010">Activator</keyword>
<sequence>MAENDSDIDSLKTLQQQIEQLCETSRQVGIIASDFQATSQKVLNDKLRGLITNLREINDMKEKFDDIEVPLEVFSYIDEGRNPELYTKACLDKVVMMNQEMKGKVDAYKNFKTTLCEGLAKVFPKEMEAYLEYRDSQ</sequence>
<dbReference type="InterPro" id="IPR019145">
    <property type="entry name" value="Mediator_Med10"/>
</dbReference>
<evidence type="ECO:0000256" key="1">
    <source>
        <dbReference type="ARBA" id="ARBA00004123"/>
    </source>
</evidence>
<evidence type="ECO:0000256" key="2">
    <source>
        <dbReference type="ARBA" id="ARBA00005389"/>
    </source>
</evidence>
<dbReference type="STRING" id="10228.B3RVJ4"/>
<dbReference type="OrthoDB" id="337270at2759"/>
<comment type="subunit">
    <text evidence="9">Component of the Mediator complex.</text>
</comment>
<dbReference type="GeneID" id="6752757"/>
<dbReference type="OMA" id="QYQRAKM"/>
<gene>
    <name evidence="9" type="primary">MED10</name>
    <name evidence="10" type="ORF">TRIADDRAFT_24417</name>
</gene>
<reference evidence="10 11" key="1">
    <citation type="journal article" date="2008" name="Nature">
        <title>The Trichoplax genome and the nature of placozoans.</title>
        <authorList>
            <person name="Srivastava M."/>
            <person name="Begovic E."/>
            <person name="Chapman J."/>
            <person name="Putnam N.H."/>
            <person name="Hellsten U."/>
            <person name="Kawashima T."/>
            <person name="Kuo A."/>
            <person name="Mitros T."/>
            <person name="Salamov A."/>
            <person name="Carpenter M.L."/>
            <person name="Signorovitch A.Y."/>
            <person name="Moreno M.A."/>
            <person name="Kamm K."/>
            <person name="Grimwood J."/>
            <person name="Schmutz J."/>
            <person name="Shapiro H."/>
            <person name="Grigoriev I.V."/>
            <person name="Buss L.W."/>
            <person name="Schierwater B."/>
            <person name="Dellaporta S.L."/>
            <person name="Rokhsar D.S."/>
        </authorList>
    </citation>
    <scope>NUCLEOTIDE SEQUENCE [LARGE SCALE GENOMIC DNA]</scope>
    <source>
        <strain evidence="10 11">Grell-BS-1999</strain>
    </source>
</reference>
<dbReference type="GO" id="GO:0003712">
    <property type="term" value="F:transcription coregulator activity"/>
    <property type="evidence" value="ECO:0007669"/>
    <property type="project" value="InterPro"/>
</dbReference>
<keyword evidence="11" id="KW-1185">Reference proteome</keyword>
<dbReference type="AlphaFoldDB" id="B3RVJ4"/>
<evidence type="ECO:0000313" key="11">
    <source>
        <dbReference type="Proteomes" id="UP000009022"/>
    </source>
</evidence>
<evidence type="ECO:0000256" key="9">
    <source>
        <dbReference type="RuleBase" id="RU364146"/>
    </source>
</evidence>
<dbReference type="HOGENOM" id="CLU_096169_3_0_1"/>
<evidence type="ECO:0000256" key="3">
    <source>
        <dbReference type="ARBA" id="ARBA00019617"/>
    </source>
</evidence>
<dbReference type="PANTHER" id="PTHR13345:SF13">
    <property type="entry name" value="MEDIATOR OF RNA POLYMERASE II TRANSCRIPTION SUBUNIT 10"/>
    <property type="match status" value="1"/>
</dbReference>
<dbReference type="PANTHER" id="PTHR13345">
    <property type="entry name" value="MEDIATOR OF RNA POLYMERASE II TRANSCRIPTION SUBUNIT 10"/>
    <property type="match status" value="1"/>
</dbReference>
<evidence type="ECO:0000256" key="5">
    <source>
        <dbReference type="ARBA" id="ARBA00023159"/>
    </source>
</evidence>
<proteinExistence type="inferred from homology"/>
<dbReference type="Pfam" id="PF09748">
    <property type="entry name" value="Med10"/>
    <property type="match status" value="1"/>
</dbReference>
<dbReference type="GO" id="GO:0006357">
    <property type="term" value="P:regulation of transcription by RNA polymerase II"/>
    <property type="evidence" value="ECO:0007669"/>
    <property type="project" value="InterPro"/>
</dbReference>
<organism evidence="10 11">
    <name type="scientific">Trichoplax adhaerens</name>
    <name type="common">Trichoplax reptans</name>
    <dbReference type="NCBI Taxonomy" id="10228"/>
    <lineage>
        <taxon>Eukaryota</taxon>
        <taxon>Metazoa</taxon>
        <taxon>Placozoa</taxon>
        <taxon>Uniplacotomia</taxon>
        <taxon>Trichoplacea</taxon>
        <taxon>Trichoplacidae</taxon>
        <taxon>Trichoplax</taxon>
    </lineage>
</organism>
<dbReference type="RefSeq" id="XP_002112039.1">
    <property type="nucleotide sequence ID" value="XM_002112003.1"/>
</dbReference>
<name>B3RVJ4_TRIAD</name>
<dbReference type="eggNOG" id="KOG3046">
    <property type="taxonomic scope" value="Eukaryota"/>
</dbReference>
<comment type="subcellular location">
    <subcellularLocation>
        <location evidence="1 9">Nucleus</location>
    </subcellularLocation>
</comment>
<dbReference type="PhylomeDB" id="B3RVJ4"/>
<dbReference type="CTD" id="6752757"/>
<evidence type="ECO:0000256" key="6">
    <source>
        <dbReference type="ARBA" id="ARBA00023163"/>
    </source>
</evidence>
<protein>
    <recommendedName>
        <fullName evidence="3 9">Mediator of RNA polymerase II transcription subunit 10</fullName>
    </recommendedName>
    <alternativeName>
        <fullName evidence="8 9">Mediator complex subunit 10</fullName>
    </alternativeName>
</protein>
<keyword evidence="4 9" id="KW-0805">Transcription regulation</keyword>
<dbReference type="GO" id="GO:0016592">
    <property type="term" value="C:mediator complex"/>
    <property type="evidence" value="ECO:0007669"/>
    <property type="project" value="InterPro"/>
</dbReference>